<dbReference type="Gene3D" id="2.60.40.1180">
    <property type="entry name" value="Golgi alpha-mannosidase II"/>
    <property type="match status" value="1"/>
</dbReference>
<dbReference type="EMBL" id="MCGR01000010">
    <property type="protein sequence ID" value="ORY88476.1"/>
    <property type="molecule type" value="Genomic_DNA"/>
</dbReference>
<comment type="similarity">
    <text evidence="1">Belongs to the glycosyl hydrolase 13 family.</text>
</comment>
<dbReference type="Gene3D" id="3.90.400.10">
    <property type="entry name" value="Oligo-1,6-glucosidase, Domain 2"/>
    <property type="match status" value="1"/>
</dbReference>
<dbReference type="CDD" id="cd11333">
    <property type="entry name" value="AmyAc_SI_OligoGlu_DGase"/>
    <property type="match status" value="1"/>
</dbReference>
<dbReference type="GO" id="GO:0004575">
    <property type="term" value="F:sucrose alpha-glucosidase activity"/>
    <property type="evidence" value="ECO:0007669"/>
    <property type="project" value="TreeGrafter"/>
</dbReference>
<reference evidence="6 7" key="1">
    <citation type="submission" date="2016-07" db="EMBL/GenBank/DDBJ databases">
        <title>Pervasive Adenine N6-methylation of Active Genes in Fungi.</title>
        <authorList>
            <consortium name="DOE Joint Genome Institute"/>
            <person name="Mondo S.J."/>
            <person name="Dannebaum R.O."/>
            <person name="Kuo R.C."/>
            <person name="Labutti K."/>
            <person name="Haridas S."/>
            <person name="Kuo A."/>
            <person name="Salamov A."/>
            <person name="Ahrendt S.R."/>
            <person name="Lipzen A."/>
            <person name="Sullivan W."/>
            <person name="Andreopoulos W.B."/>
            <person name="Clum A."/>
            <person name="Lindquist E."/>
            <person name="Daum C."/>
            <person name="Ramamoorthy G.K."/>
            <person name="Gryganskyi A."/>
            <person name="Culley D."/>
            <person name="Magnuson J.K."/>
            <person name="James T.Y."/>
            <person name="O'Malley M.A."/>
            <person name="Stajich J.E."/>
            <person name="Spatafora J.W."/>
            <person name="Visel A."/>
            <person name="Grigoriev I.V."/>
        </authorList>
    </citation>
    <scope>NUCLEOTIDE SEQUENCE [LARGE SCALE GENOMIC DNA]</scope>
    <source>
        <strain evidence="6 7">62-1032</strain>
    </source>
</reference>
<comment type="caution">
    <text evidence="6">The sequence shown here is derived from an EMBL/GenBank/DDBJ whole genome shotgun (WGS) entry which is preliminary data.</text>
</comment>
<keyword evidence="7" id="KW-1185">Reference proteome</keyword>
<dbReference type="InParanoid" id="A0A1Y2FY67"/>
<evidence type="ECO:0000313" key="7">
    <source>
        <dbReference type="Proteomes" id="UP000193467"/>
    </source>
</evidence>
<gene>
    <name evidence="6" type="ORF">BCR35DRAFT_301627</name>
</gene>
<dbReference type="FunCoup" id="A0A1Y2FY67">
    <property type="interactions" value="28"/>
</dbReference>
<dbReference type="InterPro" id="IPR006047">
    <property type="entry name" value="GH13_cat_dom"/>
</dbReference>
<keyword evidence="3" id="KW-0326">Glycosidase</keyword>
<accession>A0A1Y2FY67</accession>
<feature type="domain" description="Glycosyl hydrolase family 13 catalytic" evidence="5">
    <location>
        <begin position="20"/>
        <end position="446"/>
    </location>
</feature>
<dbReference type="GO" id="GO:0004574">
    <property type="term" value="F:oligo-1,6-glucosidase activity"/>
    <property type="evidence" value="ECO:0007669"/>
    <property type="project" value="TreeGrafter"/>
</dbReference>
<dbReference type="GO" id="GO:0005987">
    <property type="term" value="P:sucrose catabolic process"/>
    <property type="evidence" value="ECO:0007669"/>
    <property type="project" value="TreeGrafter"/>
</dbReference>
<dbReference type="InterPro" id="IPR017853">
    <property type="entry name" value="GH"/>
</dbReference>
<dbReference type="AlphaFoldDB" id="A0A1Y2FY67"/>
<organism evidence="6 7">
    <name type="scientific">Leucosporidium creatinivorum</name>
    <dbReference type="NCBI Taxonomy" id="106004"/>
    <lineage>
        <taxon>Eukaryota</taxon>
        <taxon>Fungi</taxon>
        <taxon>Dikarya</taxon>
        <taxon>Basidiomycota</taxon>
        <taxon>Pucciniomycotina</taxon>
        <taxon>Microbotryomycetes</taxon>
        <taxon>Leucosporidiales</taxon>
        <taxon>Leucosporidium</taxon>
    </lineage>
</organism>
<dbReference type="OrthoDB" id="1740265at2759"/>
<dbReference type="Gene3D" id="3.20.20.80">
    <property type="entry name" value="Glycosidases"/>
    <property type="match status" value="1"/>
</dbReference>
<dbReference type="SUPFAM" id="SSF51445">
    <property type="entry name" value="(Trans)glycosidases"/>
    <property type="match status" value="1"/>
</dbReference>
<evidence type="ECO:0000256" key="1">
    <source>
        <dbReference type="ARBA" id="ARBA00008061"/>
    </source>
</evidence>
<evidence type="ECO:0000256" key="3">
    <source>
        <dbReference type="ARBA" id="ARBA00023295"/>
    </source>
</evidence>
<name>A0A1Y2FY67_9BASI</name>
<dbReference type="GO" id="GO:0004556">
    <property type="term" value="F:alpha-amylase activity"/>
    <property type="evidence" value="ECO:0007669"/>
    <property type="project" value="TreeGrafter"/>
</dbReference>
<keyword evidence="4" id="KW-0462">Maltose metabolism</keyword>
<dbReference type="Pfam" id="PF00128">
    <property type="entry name" value="Alpha-amylase"/>
    <property type="match status" value="1"/>
</dbReference>
<proteinExistence type="inferred from homology"/>
<evidence type="ECO:0000256" key="4">
    <source>
        <dbReference type="ARBA" id="ARBA00026248"/>
    </source>
</evidence>
<dbReference type="STRING" id="106004.A0A1Y2FY67"/>
<dbReference type="PANTHER" id="PTHR10357">
    <property type="entry name" value="ALPHA-AMYLASE FAMILY MEMBER"/>
    <property type="match status" value="1"/>
</dbReference>
<dbReference type="Proteomes" id="UP000193467">
    <property type="component" value="Unassembled WGS sequence"/>
</dbReference>
<dbReference type="InterPro" id="IPR045857">
    <property type="entry name" value="O16G_dom_2"/>
</dbReference>
<dbReference type="PANTHER" id="PTHR10357:SF179">
    <property type="entry name" value="NEUTRAL AND BASIC AMINO ACID TRANSPORT PROTEIN RBAT"/>
    <property type="match status" value="1"/>
</dbReference>
<dbReference type="GO" id="GO:0033934">
    <property type="term" value="F:glucan 1,4-alpha-maltotriohydrolase activity"/>
    <property type="evidence" value="ECO:0007669"/>
    <property type="project" value="TreeGrafter"/>
</dbReference>
<dbReference type="FunFam" id="3.20.20.80:FF:000064">
    <property type="entry name" value="Oligo-1,6-glucosidase"/>
    <property type="match status" value="1"/>
</dbReference>
<dbReference type="FunFam" id="3.20.20.80:FF:000087">
    <property type="entry name" value="Oligo-1,6-glucosidase IMA1"/>
    <property type="match status" value="1"/>
</dbReference>
<dbReference type="GO" id="GO:0000025">
    <property type="term" value="P:maltose catabolic process"/>
    <property type="evidence" value="ECO:0007669"/>
    <property type="project" value="TreeGrafter"/>
</dbReference>
<evidence type="ECO:0000259" key="5">
    <source>
        <dbReference type="SMART" id="SM00642"/>
    </source>
</evidence>
<dbReference type="InterPro" id="IPR013780">
    <property type="entry name" value="Glyco_hydro_b"/>
</dbReference>
<dbReference type="SUPFAM" id="SSF51011">
    <property type="entry name" value="Glycosyl hydrolase domain"/>
    <property type="match status" value="1"/>
</dbReference>
<protein>
    <submittedName>
        <fullName evidence="6">Maltase</fullName>
    </submittedName>
</protein>
<sequence>MPSAVVSPQPKWWKSAVVYQIYPASFCDSNGDGVGDINGITSKLDYLKGTGVTCIWVSPFFQSPQKDMGYDISDYKNVHEPYGTVADVERLIEGCHERGLKVIFDLVINHTSDQHHWFKESRSSKDSPKRDWYHWAPARYDADGNRQPPCNWRGAFGGSVWEWDETTEECELPPPLHPEQPDVNWENADLRRALYDEAILFWLERGCDGFRVDTVNMYSKHEFKDVPIIDPATPWQPAAEKFCNGPRMHDYLREMNKETFSKFDCVTIGELPCTPFDQILDYVSAANAELSCVIQFDLADLDHGRGRFTLLKQDWELSQWKEITRISQSIADPNLGDGWTTTYLENHDQARSVTRYASDAPEHRVNASKMLATYVLSLTGTPLVYQGQEIGMKNCPQDWSIDKEFIDVGTVNCWTEIKQAAKEENKPELLKLGEEGIRLTARDHARTPMQWDSSPQAGFSSNPKTWMRVMDSYIEINAASQVKGEGQRSSTHAFYRHMIALRKAHEDVFVFGSFELLDVTNPHTMTYIKRSTSGKIALIVLNFTAEDQPFELPTELKERKLDQVVDFGAGSGPLAAFEARVFITSD</sequence>
<dbReference type="SMART" id="SM00642">
    <property type="entry name" value="Aamy"/>
    <property type="match status" value="1"/>
</dbReference>
<keyword evidence="2" id="KW-0378">Hydrolase</keyword>
<evidence type="ECO:0000256" key="2">
    <source>
        <dbReference type="ARBA" id="ARBA00022801"/>
    </source>
</evidence>
<evidence type="ECO:0000313" key="6">
    <source>
        <dbReference type="EMBL" id="ORY88476.1"/>
    </source>
</evidence>